<keyword evidence="4" id="KW-1185">Reference proteome</keyword>
<keyword evidence="2" id="KW-0472">Membrane</keyword>
<accession>R4KKD0</accession>
<dbReference type="Proteomes" id="UP000013520">
    <property type="component" value="Chromosome"/>
</dbReference>
<sequence>MITVVKIERKKILLVVLVLVGIVFCAVGFGGLAEKMLGWGDQSTTPAAVTLSHPENKGDSAVGDAPEGDAVLTGQVGANGTDQDADGSYFVEARLSLEQARGKEMETLREVLASEADEEVRKTAQERLMRLSSKVSQEMELENLIRAKGYQDAAVFLDSDTVTVILRPGKEMMADADSTTIAGLVAKTTGVPEDGVIVITREK</sequence>
<keyword evidence="2" id="KW-0812">Transmembrane</keyword>
<keyword evidence="2" id="KW-1133">Transmembrane helix</keyword>
<dbReference type="AlphaFoldDB" id="R4KKD0"/>
<protein>
    <recommendedName>
        <fullName evidence="5">SpoIIIAH-like protein</fullName>
    </recommendedName>
</protein>
<dbReference type="STRING" id="767817.Desgi_2616"/>
<feature type="region of interest" description="Disordered" evidence="1">
    <location>
        <begin position="48"/>
        <end position="69"/>
    </location>
</feature>
<reference evidence="3 4" key="1">
    <citation type="submission" date="2012-01" db="EMBL/GenBank/DDBJ databases">
        <title>Complete sequence of Desulfotomaculum gibsoniae DSM 7213.</title>
        <authorList>
            <consortium name="US DOE Joint Genome Institute"/>
            <person name="Lucas S."/>
            <person name="Han J."/>
            <person name="Lapidus A."/>
            <person name="Cheng J.-F."/>
            <person name="Goodwin L."/>
            <person name="Pitluck S."/>
            <person name="Peters L."/>
            <person name="Ovchinnikova G."/>
            <person name="Teshima H."/>
            <person name="Detter J.C."/>
            <person name="Han C."/>
            <person name="Tapia R."/>
            <person name="Land M."/>
            <person name="Hauser L."/>
            <person name="Kyrpides N."/>
            <person name="Ivanova N."/>
            <person name="Pagani I."/>
            <person name="Parshina S."/>
            <person name="Plugge C."/>
            <person name="Muyzer G."/>
            <person name="Kuever J."/>
            <person name="Ivanova A."/>
            <person name="Nazina T."/>
            <person name="Klenk H.-P."/>
            <person name="Brambilla E."/>
            <person name="Spring S."/>
            <person name="Stams A.F."/>
            <person name="Woyke T."/>
        </authorList>
    </citation>
    <scope>NUCLEOTIDE SEQUENCE [LARGE SCALE GENOMIC DNA]</scope>
    <source>
        <strain evidence="3 4">DSM 7213</strain>
    </source>
</reference>
<proteinExistence type="predicted"/>
<dbReference type="KEGG" id="dgi:Desgi_2616"/>
<dbReference type="InterPro" id="IPR038503">
    <property type="entry name" value="SpoIIIAH_sf"/>
</dbReference>
<dbReference type="InterPro" id="IPR024232">
    <property type="entry name" value="SpoIIIAH"/>
</dbReference>
<dbReference type="RefSeq" id="WP_006521750.1">
    <property type="nucleotide sequence ID" value="NC_021184.1"/>
</dbReference>
<evidence type="ECO:0008006" key="5">
    <source>
        <dbReference type="Google" id="ProtNLM"/>
    </source>
</evidence>
<dbReference type="HOGENOM" id="CLU_105396_3_0_9"/>
<dbReference type="EMBL" id="CP003273">
    <property type="protein sequence ID" value="AGL02022.1"/>
    <property type="molecule type" value="Genomic_DNA"/>
</dbReference>
<feature type="transmembrane region" description="Helical" evidence="2">
    <location>
        <begin position="12"/>
        <end position="33"/>
    </location>
</feature>
<dbReference type="Gene3D" id="1.10.287.4300">
    <property type="entry name" value="Stage III sporulation protein AH-like"/>
    <property type="match status" value="1"/>
</dbReference>
<evidence type="ECO:0000256" key="1">
    <source>
        <dbReference type="SAM" id="MobiDB-lite"/>
    </source>
</evidence>
<organism evidence="3 4">
    <name type="scientific">Desulfoscipio gibsoniae DSM 7213</name>
    <dbReference type="NCBI Taxonomy" id="767817"/>
    <lineage>
        <taxon>Bacteria</taxon>
        <taxon>Bacillati</taxon>
        <taxon>Bacillota</taxon>
        <taxon>Clostridia</taxon>
        <taxon>Eubacteriales</taxon>
        <taxon>Desulfallaceae</taxon>
        <taxon>Desulfoscipio</taxon>
    </lineage>
</organism>
<gene>
    <name evidence="3" type="ORF">Desgi_2616</name>
</gene>
<dbReference type="OrthoDB" id="1680784at2"/>
<evidence type="ECO:0000313" key="4">
    <source>
        <dbReference type="Proteomes" id="UP000013520"/>
    </source>
</evidence>
<dbReference type="Pfam" id="PF12685">
    <property type="entry name" value="SpoIIIAH"/>
    <property type="match status" value="1"/>
</dbReference>
<name>R4KKD0_9FIRM</name>
<evidence type="ECO:0000256" key="2">
    <source>
        <dbReference type="SAM" id="Phobius"/>
    </source>
</evidence>
<evidence type="ECO:0000313" key="3">
    <source>
        <dbReference type="EMBL" id="AGL02022.1"/>
    </source>
</evidence>